<sequence length="246" mass="25949">MTVYLYRGRGETIDADREVSRGLLDHAAEGDRAVRVWVPHRRVAFGRRDANREGYEAARRAARDRGFRPVGRRVGGRAVAYDGETTLAFARAEPVSDLRSGIQDRYETLTADVVAALDEAGVAVVEGEPPDSFCPGTHSLRLPDGGKVVGLAQRVTADGALGAGIVLVDGCGELASVLGDVYRALDVAFDPESVGCVGPALTEPVDVPTAAVRQALERSLCSPVAARRECDPGVDVAVRSVGSDPA</sequence>
<dbReference type="InterPro" id="IPR004143">
    <property type="entry name" value="BPL_LPL_catalytic"/>
</dbReference>
<dbReference type="Proteomes" id="UP001595846">
    <property type="component" value="Unassembled WGS sequence"/>
</dbReference>
<dbReference type="PROSITE" id="PS51733">
    <property type="entry name" value="BPL_LPL_CATALYTIC"/>
    <property type="match status" value="1"/>
</dbReference>
<organism evidence="2 3">
    <name type="scientific">Halovivax cerinus</name>
    <dbReference type="NCBI Taxonomy" id="1487865"/>
    <lineage>
        <taxon>Archaea</taxon>
        <taxon>Methanobacteriati</taxon>
        <taxon>Methanobacteriota</taxon>
        <taxon>Stenosarchaea group</taxon>
        <taxon>Halobacteria</taxon>
        <taxon>Halobacteriales</taxon>
        <taxon>Natrialbaceae</taxon>
        <taxon>Halovivax</taxon>
    </lineage>
</organism>
<evidence type="ECO:0000313" key="2">
    <source>
        <dbReference type="EMBL" id="MFC3959404.1"/>
    </source>
</evidence>
<feature type="domain" description="BPL/LPL catalytic" evidence="1">
    <location>
        <begin position="28"/>
        <end position="228"/>
    </location>
</feature>
<dbReference type="GeneID" id="73902465"/>
<reference evidence="2 3" key="1">
    <citation type="journal article" date="2019" name="Int. J. Syst. Evol. Microbiol.">
        <title>The Global Catalogue of Microorganisms (GCM) 10K type strain sequencing project: providing services to taxonomists for standard genome sequencing and annotation.</title>
        <authorList>
            <consortium name="The Broad Institute Genomics Platform"/>
            <consortium name="The Broad Institute Genome Sequencing Center for Infectious Disease"/>
            <person name="Wu L."/>
            <person name="Ma J."/>
        </authorList>
    </citation>
    <scope>NUCLEOTIDE SEQUENCE [LARGE SCALE GENOMIC DNA]</scope>
    <source>
        <strain evidence="2 3">IBRC-M 10256</strain>
    </source>
</reference>
<protein>
    <submittedName>
        <fullName evidence="2">Lipoate--protein ligase family protein</fullName>
    </submittedName>
</protein>
<name>A0ABD5NR37_9EURY</name>
<dbReference type="GO" id="GO:0016874">
    <property type="term" value="F:ligase activity"/>
    <property type="evidence" value="ECO:0007669"/>
    <property type="project" value="UniProtKB-KW"/>
</dbReference>
<proteinExistence type="predicted"/>
<accession>A0ABD5NR37</accession>
<dbReference type="Gene3D" id="3.30.930.10">
    <property type="entry name" value="Bira Bifunctional Protein, Domain 2"/>
    <property type="match status" value="1"/>
</dbReference>
<dbReference type="InterPro" id="IPR045864">
    <property type="entry name" value="aa-tRNA-synth_II/BPL/LPL"/>
</dbReference>
<evidence type="ECO:0000259" key="1">
    <source>
        <dbReference type="PROSITE" id="PS51733"/>
    </source>
</evidence>
<dbReference type="Pfam" id="PF21948">
    <property type="entry name" value="LplA-B_cat"/>
    <property type="match status" value="1"/>
</dbReference>
<evidence type="ECO:0000313" key="3">
    <source>
        <dbReference type="Proteomes" id="UP001595846"/>
    </source>
</evidence>
<dbReference type="EMBL" id="JBHSAQ010000012">
    <property type="protein sequence ID" value="MFC3959404.1"/>
    <property type="molecule type" value="Genomic_DNA"/>
</dbReference>
<dbReference type="AlphaFoldDB" id="A0ABD5NR37"/>
<comment type="caution">
    <text evidence="2">The sequence shown here is derived from an EMBL/GenBank/DDBJ whole genome shotgun (WGS) entry which is preliminary data.</text>
</comment>
<dbReference type="RefSeq" id="WP_256533349.1">
    <property type="nucleotide sequence ID" value="NZ_CP101824.1"/>
</dbReference>
<gene>
    <name evidence="2" type="ORF">ACFOUR_13650</name>
</gene>
<keyword evidence="2" id="KW-0436">Ligase</keyword>
<keyword evidence="3" id="KW-1185">Reference proteome</keyword>
<dbReference type="SUPFAM" id="SSF55681">
    <property type="entry name" value="Class II aaRS and biotin synthetases"/>
    <property type="match status" value="1"/>
</dbReference>